<gene>
    <name evidence="2" type="ORF">QYE76_041988</name>
</gene>
<dbReference type="PANTHER" id="PTHR11439:SF524">
    <property type="entry name" value="RNA-DIRECTED DNA POLYMERASE, PROTEIN KINASE RLK-PELLE-DLSV FAMILY"/>
    <property type="match status" value="1"/>
</dbReference>
<feature type="compositionally biased region" description="Basic and acidic residues" evidence="1">
    <location>
        <begin position="593"/>
        <end position="604"/>
    </location>
</feature>
<dbReference type="AlphaFoldDB" id="A0AAD8TE06"/>
<dbReference type="CDD" id="cd09272">
    <property type="entry name" value="RNase_HI_RT_Ty1"/>
    <property type="match status" value="1"/>
</dbReference>
<keyword evidence="3" id="KW-1185">Reference proteome</keyword>
<sequence length="688" mass="74077">MGLTLTASPDTSLVAYFDADWAGCPDTRRSTSGYCVYLGPSLISWSSKRQPTVSRSSTEAEYRAVANAVAECSWLRQLLQELHCPVTKATIVYCDNISAVYLSANPVHHRRTKHIELDIHFVREHVALGRVRVLHVPTDQQFADVMTKGLPTSTFESFSDAAAETLQDSARLAPALPDSHSADGRPLSLAARRALLAPTAATLLDFKTLIAESAKLCAPAVPSEPPFAQVAFVSDGDTAFDVTVALSRARKFRVRIPVGEPAHGGADQVFPVYNFNRRPHVHGLEQDVGLTWESVRSLLFSMFPAQVNDHLPLPLLPEIDNMYPPKQLRPTSLLGPPVTPLSMPPSSLPPRQPYTQTFPTTCFHLPSPPSCPNPLTNQLLNNNLAPLLSLPFNPVRAPPVPYVCCATEPSPFTTNLAAGDFTPVLAPAEDVLQFNQIVAEPDSQATLHDGFAVAGLGGSAFGKQGNPMTDGSLSMLGQAGPFLFKTDDKKVAVAADVGAVPSTHLPPVGRRGPGPAKARGQDRKGKGILGCTSAQTDAVQILPPGETVQQLMISETHCLPDLNEPAPPSPAKKKAAQTITYRRRSPRIQKMQDGVRMDSTERATQRKATAVGDSDSSISSSSTRRRKTRRIPDINDVAPLPITSQPQEMSRQTLMDLAGCCGITMDMVDEAMKNHEAGTSSEKTTSHG</sequence>
<proteinExistence type="predicted"/>
<protein>
    <submittedName>
        <fullName evidence="2">Uncharacterized protein</fullName>
    </submittedName>
</protein>
<dbReference type="SUPFAM" id="SSF56672">
    <property type="entry name" value="DNA/RNA polymerases"/>
    <property type="match status" value="1"/>
</dbReference>
<name>A0AAD8TE06_LOLMU</name>
<reference evidence="2" key="1">
    <citation type="submission" date="2023-07" db="EMBL/GenBank/DDBJ databases">
        <title>A chromosome-level genome assembly of Lolium multiflorum.</title>
        <authorList>
            <person name="Chen Y."/>
            <person name="Copetti D."/>
            <person name="Kolliker R."/>
            <person name="Studer B."/>
        </authorList>
    </citation>
    <scope>NUCLEOTIDE SEQUENCE</scope>
    <source>
        <strain evidence="2">02402/16</strain>
        <tissue evidence="2">Leaf</tissue>
    </source>
</reference>
<feature type="compositionally biased region" description="Low complexity" evidence="1">
    <location>
        <begin position="506"/>
        <end position="518"/>
    </location>
</feature>
<dbReference type="EMBL" id="JAUUTY010000002">
    <property type="protein sequence ID" value="KAK1681140.1"/>
    <property type="molecule type" value="Genomic_DNA"/>
</dbReference>
<dbReference type="InterPro" id="IPR043502">
    <property type="entry name" value="DNA/RNA_pol_sf"/>
</dbReference>
<evidence type="ECO:0000256" key="1">
    <source>
        <dbReference type="SAM" id="MobiDB-lite"/>
    </source>
</evidence>
<organism evidence="2 3">
    <name type="scientific">Lolium multiflorum</name>
    <name type="common">Italian ryegrass</name>
    <name type="synonym">Lolium perenne subsp. multiflorum</name>
    <dbReference type="NCBI Taxonomy" id="4521"/>
    <lineage>
        <taxon>Eukaryota</taxon>
        <taxon>Viridiplantae</taxon>
        <taxon>Streptophyta</taxon>
        <taxon>Embryophyta</taxon>
        <taxon>Tracheophyta</taxon>
        <taxon>Spermatophyta</taxon>
        <taxon>Magnoliopsida</taxon>
        <taxon>Liliopsida</taxon>
        <taxon>Poales</taxon>
        <taxon>Poaceae</taxon>
        <taxon>BOP clade</taxon>
        <taxon>Pooideae</taxon>
        <taxon>Poodae</taxon>
        <taxon>Poeae</taxon>
        <taxon>Poeae Chloroplast Group 2 (Poeae type)</taxon>
        <taxon>Loliodinae</taxon>
        <taxon>Loliinae</taxon>
        <taxon>Lolium</taxon>
    </lineage>
</organism>
<feature type="compositionally biased region" description="Low complexity" evidence="1">
    <location>
        <begin position="613"/>
        <end position="622"/>
    </location>
</feature>
<evidence type="ECO:0000313" key="3">
    <source>
        <dbReference type="Proteomes" id="UP001231189"/>
    </source>
</evidence>
<feature type="compositionally biased region" description="Basic residues" evidence="1">
    <location>
        <begin position="571"/>
        <end position="587"/>
    </location>
</feature>
<dbReference type="Proteomes" id="UP001231189">
    <property type="component" value="Unassembled WGS sequence"/>
</dbReference>
<accession>A0AAD8TE06</accession>
<feature type="region of interest" description="Disordered" evidence="1">
    <location>
        <begin position="503"/>
        <end position="525"/>
    </location>
</feature>
<evidence type="ECO:0000313" key="2">
    <source>
        <dbReference type="EMBL" id="KAK1681140.1"/>
    </source>
</evidence>
<feature type="region of interest" description="Disordered" evidence="1">
    <location>
        <begin position="561"/>
        <end position="647"/>
    </location>
</feature>
<dbReference type="PANTHER" id="PTHR11439">
    <property type="entry name" value="GAG-POL-RELATED RETROTRANSPOSON"/>
    <property type="match status" value="1"/>
</dbReference>
<comment type="caution">
    <text evidence="2">The sequence shown here is derived from an EMBL/GenBank/DDBJ whole genome shotgun (WGS) entry which is preliminary data.</text>
</comment>